<reference evidence="2" key="1">
    <citation type="submission" date="2017-02" db="EMBL/GenBank/DDBJ databases">
        <authorList>
            <person name="Varghese N."/>
            <person name="Submissions S."/>
        </authorList>
    </citation>
    <scope>NUCLEOTIDE SEQUENCE [LARGE SCALE GENOMIC DNA]</scope>
    <source>
        <strain evidence="2">DSM 3072</strain>
    </source>
</reference>
<evidence type="ECO:0000313" key="1">
    <source>
        <dbReference type="EMBL" id="SKA67003.1"/>
    </source>
</evidence>
<dbReference type="AlphaFoldDB" id="A0A1T4VPV4"/>
<dbReference type="RefSeq" id="WP_078929258.1">
    <property type="nucleotide sequence ID" value="NZ_FUXX01000039.1"/>
</dbReference>
<dbReference type="Proteomes" id="UP000242432">
    <property type="component" value="Unassembled WGS sequence"/>
</dbReference>
<keyword evidence="2" id="KW-1185">Reference proteome</keyword>
<sequence>MKIEDLNQLIKQVTVYELPDFDSDGLASIRLKDGSLLNFFASEATLMLFMQVEVLGEEAENNPVIFRNLLHSNVITGRFNNMRITYDEDTTVVWICHDVFYDTLTAQSLTEEIKYFEKNAPELITILREDIINIYTESTENTEEIEKTRKESEELTATNLMNFLSV</sequence>
<dbReference type="SUPFAM" id="SSF69635">
    <property type="entry name" value="Type III secretory system chaperone-like"/>
    <property type="match status" value="1"/>
</dbReference>
<dbReference type="Gene3D" id="3.30.1460.10">
    <property type="match status" value="1"/>
</dbReference>
<name>A0A1T4VPV4_9GAMM</name>
<gene>
    <name evidence="1" type="ORF">SAMN02745213_01893</name>
</gene>
<dbReference type="EMBL" id="FUXX01000039">
    <property type="protein sequence ID" value="SKA67003.1"/>
    <property type="molecule type" value="Genomic_DNA"/>
</dbReference>
<proteinExistence type="predicted"/>
<dbReference type="CDD" id="cd16364">
    <property type="entry name" value="T3SC_I-like"/>
    <property type="match status" value="1"/>
</dbReference>
<evidence type="ECO:0000313" key="2">
    <source>
        <dbReference type="Proteomes" id="UP000242432"/>
    </source>
</evidence>
<organism evidence="1 2">
    <name type="scientific">Succinivibrio dextrinosolvens DSM 3072</name>
    <dbReference type="NCBI Taxonomy" id="1123324"/>
    <lineage>
        <taxon>Bacteria</taxon>
        <taxon>Pseudomonadati</taxon>
        <taxon>Pseudomonadota</taxon>
        <taxon>Gammaproteobacteria</taxon>
        <taxon>Aeromonadales</taxon>
        <taxon>Succinivibrionaceae</taxon>
        <taxon>Succinivibrio</taxon>
    </lineage>
</organism>
<evidence type="ECO:0008006" key="3">
    <source>
        <dbReference type="Google" id="ProtNLM"/>
    </source>
</evidence>
<protein>
    <recommendedName>
        <fullName evidence="3">Tir chaperone protein (CesT) family protein</fullName>
    </recommendedName>
</protein>
<accession>A0A1T4VPV4</accession>